<reference evidence="1 2" key="1">
    <citation type="submission" date="2018-08" db="EMBL/GenBank/DDBJ databases">
        <title>Chitinophaga sp. K20C18050901, a novel bacterium isolated from forest soil.</title>
        <authorList>
            <person name="Wang C."/>
        </authorList>
    </citation>
    <scope>NUCLEOTIDE SEQUENCE [LARGE SCALE GENOMIC DNA]</scope>
    <source>
        <strain evidence="1 2">K20C18050901</strain>
    </source>
</reference>
<comment type="caution">
    <text evidence="1">The sequence shown here is derived from an EMBL/GenBank/DDBJ whole genome shotgun (WGS) entry which is preliminary data.</text>
</comment>
<sequence length="83" mass="9656">MSVNEITIRFIDLYKILKKNRKLPTNKVLADQLDYGTGNSITEITKGRQNIKIEALQKFCKIYGPENGFSIEYFIRSEVNQQK</sequence>
<evidence type="ECO:0000313" key="2">
    <source>
        <dbReference type="Proteomes" id="UP000261174"/>
    </source>
</evidence>
<proteinExistence type="predicted"/>
<dbReference type="EMBL" id="QTJV01000009">
    <property type="protein sequence ID" value="RFM32588.1"/>
    <property type="molecule type" value="Genomic_DNA"/>
</dbReference>
<name>A0A3E1NXW2_9BACT</name>
<dbReference type="RefSeq" id="WP_116855781.1">
    <property type="nucleotide sequence ID" value="NZ_QTJV01000009.1"/>
</dbReference>
<gene>
    <name evidence="1" type="ORF">DXN04_23205</name>
</gene>
<dbReference type="AlphaFoldDB" id="A0A3E1NXW2"/>
<organism evidence="1 2">
    <name type="scientific">Chitinophaga silvisoli</name>
    <dbReference type="NCBI Taxonomy" id="2291814"/>
    <lineage>
        <taxon>Bacteria</taxon>
        <taxon>Pseudomonadati</taxon>
        <taxon>Bacteroidota</taxon>
        <taxon>Chitinophagia</taxon>
        <taxon>Chitinophagales</taxon>
        <taxon>Chitinophagaceae</taxon>
        <taxon>Chitinophaga</taxon>
    </lineage>
</organism>
<accession>A0A3E1NXW2</accession>
<dbReference type="Proteomes" id="UP000261174">
    <property type="component" value="Unassembled WGS sequence"/>
</dbReference>
<evidence type="ECO:0008006" key="3">
    <source>
        <dbReference type="Google" id="ProtNLM"/>
    </source>
</evidence>
<dbReference type="OrthoDB" id="796548at2"/>
<protein>
    <recommendedName>
        <fullName evidence="3">XRE family transcriptional regulator</fullName>
    </recommendedName>
</protein>
<evidence type="ECO:0000313" key="1">
    <source>
        <dbReference type="EMBL" id="RFM32588.1"/>
    </source>
</evidence>
<keyword evidence="2" id="KW-1185">Reference proteome</keyword>